<dbReference type="InterPro" id="IPR029787">
    <property type="entry name" value="Nucleotide_cyclase"/>
</dbReference>
<dbReference type="CDD" id="cd00821">
    <property type="entry name" value="PH"/>
    <property type="match status" value="1"/>
</dbReference>
<dbReference type="Pfam" id="PF00211">
    <property type="entry name" value="Guanylate_cyc"/>
    <property type="match status" value="1"/>
</dbReference>
<evidence type="ECO:0000313" key="10">
    <source>
        <dbReference type="Proteomes" id="UP000290189"/>
    </source>
</evidence>
<evidence type="ECO:0000259" key="8">
    <source>
        <dbReference type="PROSITE" id="PS50178"/>
    </source>
</evidence>
<organism evidence="9 10">
    <name type="scientific">Plasmodiophora brassicae</name>
    <name type="common">Clubroot disease agent</name>
    <dbReference type="NCBI Taxonomy" id="37360"/>
    <lineage>
        <taxon>Eukaryota</taxon>
        <taxon>Sar</taxon>
        <taxon>Rhizaria</taxon>
        <taxon>Endomyxa</taxon>
        <taxon>Phytomyxea</taxon>
        <taxon>Plasmodiophorida</taxon>
        <taxon>Plasmodiophoridae</taxon>
        <taxon>Plasmodiophora</taxon>
    </lineage>
</organism>
<dbReference type="InterPro" id="IPR010926">
    <property type="entry name" value="Myosin_TH1"/>
</dbReference>
<dbReference type="GO" id="GO:0008270">
    <property type="term" value="F:zinc ion binding"/>
    <property type="evidence" value="ECO:0007669"/>
    <property type="project" value="UniProtKB-KW"/>
</dbReference>
<dbReference type="SUPFAM" id="SSF50729">
    <property type="entry name" value="PH domain-like"/>
    <property type="match status" value="2"/>
</dbReference>
<keyword evidence="1" id="KW-0479">Metal-binding</keyword>
<dbReference type="CDD" id="cd07440">
    <property type="entry name" value="RGS"/>
    <property type="match status" value="1"/>
</dbReference>
<dbReference type="GO" id="GO:0016459">
    <property type="term" value="C:myosin complex"/>
    <property type="evidence" value="ECO:0007669"/>
    <property type="project" value="InterPro"/>
</dbReference>
<dbReference type="Pfam" id="PF01363">
    <property type="entry name" value="FYVE"/>
    <property type="match status" value="1"/>
</dbReference>
<dbReference type="InterPro" id="IPR036305">
    <property type="entry name" value="RGS_sf"/>
</dbReference>
<dbReference type="SUPFAM" id="SSF48097">
    <property type="entry name" value="Regulator of G-protein signaling, RGS"/>
    <property type="match status" value="1"/>
</dbReference>
<dbReference type="EMBL" id="OVEO01000014">
    <property type="protein sequence ID" value="SPR00522.1"/>
    <property type="molecule type" value="Genomic_DNA"/>
</dbReference>
<dbReference type="GO" id="GO:0035556">
    <property type="term" value="P:intracellular signal transduction"/>
    <property type="evidence" value="ECO:0007669"/>
    <property type="project" value="InterPro"/>
</dbReference>
<feature type="domain" description="PH" evidence="5">
    <location>
        <begin position="261"/>
        <end position="553"/>
    </location>
</feature>
<dbReference type="InterPro" id="IPR000306">
    <property type="entry name" value="Znf_FYVE"/>
</dbReference>
<dbReference type="GO" id="GO:0003774">
    <property type="term" value="F:cytoskeletal motor activity"/>
    <property type="evidence" value="ECO:0007669"/>
    <property type="project" value="InterPro"/>
</dbReference>
<dbReference type="PROSITE" id="PS50125">
    <property type="entry name" value="GUANYLATE_CYCLASE_2"/>
    <property type="match status" value="1"/>
</dbReference>
<dbReference type="Proteomes" id="UP000290189">
    <property type="component" value="Unassembled WGS sequence"/>
</dbReference>
<evidence type="ECO:0000259" key="6">
    <source>
        <dbReference type="PROSITE" id="PS50125"/>
    </source>
</evidence>
<dbReference type="Pfam" id="PF06017">
    <property type="entry name" value="Myosin_TH1"/>
    <property type="match status" value="1"/>
</dbReference>
<name>A0A3P3YK01_PLABS</name>
<feature type="domain" description="Guanylate cyclase" evidence="6">
    <location>
        <begin position="715"/>
        <end position="853"/>
    </location>
</feature>
<evidence type="ECO:0000313" key="9">
    <source>
        <dbReference type="EMBL" id="SPR00522.1"/>
    </source>
</evidence>
<evidence type="ECO:0008006" key="11">
    <source>
        <dbReference type="Google" id="ProtNLM"/>
    </source>
</evidence>
<geneLocation type="mitochondrion" evidence="9"/>
<dbReference type="InterPro" id="IPR011993">
    <property type="entry name" value="PH-like_dom_sf"/>
</dbReference>
<dbReference type="SUPFAM" id="SSF57903">
    <property type="entry name" value="FYVE/PHD zinc finger"/>
    <property type="match status" value="1"/>
</dbReference>
<evidence type="ECO:0000259" key="7">
    <source>
        <dbReference type="PROSITE" id="PS50132"/>
    </source>
</evidence>
<dbReference type="InterPro" id="IPR013083">
    <property type="entry name" value="Znf_RING/FYVE/PHD"/>
</dbReference>
<evidence type="ECO:0000259" key="5">
    <source>
        <dbReference type="PROSITE" id="PS50003"/>
    </source>
</evidence>
<protein>
    <recommendedName>
        <fullName evidence="11">Adenylate cyclase</fullName>
    </recommendedName>
</protein>
<feature type="domain" description="RGS" evidence="7">
    <location>
        <begin position="321"/>
        <end position="435"/>
    </location>
</feature>
<proteinExistence type="predicted"/>
<dbReference type="Gene3D" id="3.30.70.1230">
    <property type="entry name" value="Nucleotide cyclase"/>
    <property type="match status" value="1"/>
</dbReference>
<dbReference type="InterPro" id="IPR001054">
    <property type="entry name" value="A/G_cyclase"/>
</dbReference>
<keyword evidence="2 4" id="KW-0863">Zinc-finger</keyword>
<dbReference type="InterPro" id="IPR011011">
    <property type="entry name" value="Znf_FYVE_PHD"/>
</dbReference>
<dbReference type="PROSITE" id="PS50178">
    <property type="entry name" value="ZF_FYVE"/>
    <property type="match status" value="1"/>
</dbReference>
<dbReference type="Pfam" id="PF00169">
    <property type="entry name" value="PH"/>
    <property type="match status" value="1"/>
</dbReference>
<dbReference type="CDD" id="cd07302">
    <property type="entry name" value="CHD"/>
    <property type="match status" value="1"/>
</dbReference>
<dbReference type="AlphaFoldDB" id="A0A3P3YK01"/>
<dbReference type="SMART" id="SM00233">
    <property type="entry name" value="PH"/>
    <property type="match status" value="2"/>
</dbReference>
<evidence type="ECO:0000256" key="4">
    <source>
        <dbReference type="PROSITE-ProRule" id="PRU00091"/>
    </source>
</evidence>
<dbReference type="InterPro" id="IPR016137">
    <property type="entry name" value="RGS"/>
</dbReference>
<dbReference type="SMART" id="SM00315">
    <property type="entry name" value="RGS"/>
    <property type="match status" value="1"/>
</dbReference>
<dbReference type="PANTHER" id="PTHR43081">
    <property type="entry name" value="ADENYLATE CYCLASE, TERMINAL-DIFFERENTIATION SPECIFIC-RELATED"/>
    <property type="match status" value="1"/>
</dbReference>
<dbReference type="PROSITE" id="PS50132">
    <property type="entry name" value="RGS"/>
    <property type="match status" value="1"/>
</dbReference>
<dbReference type="Gene3D" id="1.10.167.10">
    <property type="entry name" value="Regulator of G-protein Signalling 4, domain 2"/>
    <property type="match status" value="1"/>
</dbReference>
<dbReference type="Pfam" id="PF00615">
    <property type="entry name" value="RGS"/>
    <property type="match status" value="1"/>
</dbReference>
<dbReference type="PANTHER" id="PTHR43081:SF1">
    <property type="entry name" value="ADENYLATE CYCLASE, TERMINAL-DIFFERENTIATION SPECIFIC"/>
    <property type="match status" value="1"/>
</dbReference>
<dbReference type="Gene3D" id="2.30.29.30">
    <property type="entry name" value="Pleckstrin-homology domain (PH domain)/Phosphotyrosine-binding domain (PTB)"/>
    <property type="match status" value="1"/>
</dbReference>
<dbReference type="PROSITE" id="PS50003">
    <property type="entry name" value="PH_DOMAIN"/>
    <property type="match status" value="2"/>
</dbReference>
<dbReference type="InterPro" id="IPR001849">
    <property type="entry name" value="PH_domain"/>
</dbReference>
<reference evidence="9 10" key="1">
    <citation type="submission" date="2018-03" db="EMBL/GenBank/DDBJ databases">
        <authorList>
            <person name="Fogelqvist J."/>
        </authorList>
    </citation>
    <scope>NUCLEOTIDE SEQUENCE [LARGE SCALE GENOMIC DNA]</scope>
</reference>
<keyword evidence="3" id="KW-0862">Zinc</keyword>
<dbReference type="SUPFAM" id="SSF55073">
    <property type="entry name" value="Nucleotide cyclase"/>
    <property type="match status" value="1"/>
</dbReference>
<dbReference type="GO" id="GO:0009190">
    <property type="term" value="P:cyclic nucleotide biosynthetic process"/>
    <property type="evidence" value="ECO:0007669"/>
    <property type="project" value="InterPro"/>
</dbReference>
<keyword evidence="9" id="KW-0496">Mitochondrion</keyword>
<evidence type="ECO:0000256" key="1">
    <source>
        <dbReference type="ARBA" id="ARBA00022723"/>
    </source>
</evidence>
<accession>A0A3P3YK01</accession>
<evidence type="ECO:0000256" key="3">
    <source>
        <dbReference type="ARBA" id="ARBA00022833"/>
    </source>
</evidence>
<dbReference type="Gene3D" id="3.30.40.10">
    <property type="entry name" value="Zinc/RING finger domain, C3HC4 (zinc finger)"/>
    <property type="match status" value="1"/>
</dbReference>
<dbReference type="SMART" id="SM00044">
    <property type="entry name" value="CYCc"/>
    <property type="match status" value="1"/>
</dbReference>
<gene>
    <name evidence="9" type="ORF">PLBR_LOCUS7737</name>
</gene>
<dbReference type="InterPro" id="IPR017455">
    <property type="entry name" value="Znf_FYVE-rel"/>
</dbReference>
<sequence length="950" mass="106840">MDVVAGLAVDYRDAIAELHPMNGDYLRLAGRPEVQEYLNSEQRIQLAETPVERVVFADAVHKSDHAGVFDERHLLVTNLSLIYYSPHVYKKPRRDIDLRRLYGVICSSSSHEIVFKVAKERDVRMRFTRRSECLKAISSAYLALSRSALPVAWTDQPLLASVTKLRRHLSQRNSTCAALPGDQLLGLGAAQTATSSAVRPSWDLSVTMSASSQVASVDGADDSVSKNLSAFQALRLDPNRDEVVPRASVAHDESPVAHHAAALYEGWLAKKSSSHRYWRPRYYRLVAPNLQCFKGRLEGITQIEDGVVKLFPRSKLNEDCALEKFLLDPAKVSELKAFARSLGQEATIDFYLDVKAFQEMPRESTQQFNAGQRIFEKYIRPGAPHEVFLWDEMREDLLDSVVLAHDRKLLPPTIFDDALRQILSQLRSDTFPRFVAQRRKRSSQDVVTRIQQDECPNCLTTYTLTNRRAMCDYCNNQFCHGCTGQVLSFTEPSTGTLMTGKVCDMCDFALSGTSKSNYAFSYVSKSRGRPLYMASSSHEEMMRWIKAIGESIEASKCPHGSQAVHRLEGWLKKRCHKGTWRSLYFILEGCTMRYFSMKYTGSILITRGVGAHASSQTGSTAKPGEPSGVRSRSDFAYRFILSNSDRVYNLAADTEEEMYRWIDVLKNMAKGPPDEYGAEDASAVGQGSVDYSAELSMPSIVHNSFFQEAPTGEVTFVFTDIQSSTVLWERCSDMMDLALKHHDKIVRDHLRQFKGYEVKTEGDAFMVSFASAELALSWCIAVQNALLYCSWPEDLVNCHESARRVIDDNGRIVFCGLRVRMGVNVGYPNCRRNPVTSRMDYFGSVVNRASRIADSAHGGQIVCDRAVYEAVRDTFPGVFTDLGTHAYKGISEAVHVFQVSSPDLVTRTFPPLRTAAAESNGVRHWQLTQAYGIVKNREWLVECKIHVFYT</sequence>
<dbReference type="InterPro" id="IPR050697">
    <property type="entry name" value="Adenylyl/Guanylyl_Cyclase_3/4"/>
</dbReference>
<dbReference type="InterPro" id="IPR044926">
    <property type="entry name" value="RGS_subdomain_2"/>
</dbReference>
<feature type="domain" description="PH" evidence="5">
    <location>
        <begin position="564"/>
        <end position="670"/>
    </location>
</feature>
<dbReference type="CDD" id="cd00065">
    <property type="entry name" value="FYVE_like_SF"/>
    <property type="match status" value="1"/>
</dbReference>
<feature type="domain" description="FYVE-type" evidence="8">
    <location>
        <begin position="449"/>
        <end position="511"/>
    </location>
</feature>
<evidence type="ECO:0000256" key="2">
    <source>
        <dbReference type="ARBA" id="ARBA00022771"/>
    </source>
</evidence>